<accession>A0ABT2U989</accession>
<keyword evidence="3 4" id="KW-0732">Signal</keyword>
<evidence type="ECO:0000256" key="1">
    <source>
        <dbReference type="ARBA" id="ARBA00008520"/>
    </source>
</evidence>
<dbReference type="PANTHER" id="PTHR30061">
    <property type="entry name" value="MALTOSE-BINDING PERIPLASMIC PROTEIN"/>
    <property type="match status" value="1"/>
</dbReference>
<feature type="chain" id="PRO_5046428755" evidence="4">
    <location>
        <begin position="26"/>
        <end position="441"/>
    </location>
</feature>
<dbReference type="CDD" id="cd14748">
    <property type="entry name" value="PBP2_UgpB"/>
    <property type="match status" value="1"/>
</dbReference>
<name>A0ABT2U989_9BACL</name>
<dbReference type="SUPFAM" id="SSF53850">
    <property type="entry name" value="Periplasmic binding protein-like II"/>
    <property type="match status" value="1"/>
</dbReference>
<dbReference type="RefSeq" id="WP_262682786.1">
    <property type="nucleotide sequence ID" value="NZ_JAOQIO010000007.1"/>
</dbReference>
<comment type="caution">
    <text evidence="5">The sequence shown here is derived from an EMBL/GenBank/DDBJ whole genome shotgun (WGS) entry which is preliminary data.</text>
</comment>
<dbReference type="PANTHER" id="PTHR30061:SF50">
    <property type="entry name" value="MALTOSE_MALTODEXTRIN-BINDING PERIPLASMIC PROTEIN"/>
    <property type="match status" value="1"/>
</dbReference>
<dbReference type="InterPro" id="IPR006059">
    <property type="entry name" value="SBP"/>
</dbReference>
<dbReference type="Gene3D" id="3.40.190.10">
    <property type="entry name" value="Periplasmic binding protein-like II"/>
    <property type="match status" value="2"/>
</dbReference>
<dbReference type="PROSITE" id="PS51257">
    <property type="entry name" value="PROKAR_LIPOPROTEIN"/>
    <property type="match status" value="1"/>
</dbReference>
<comment type="similarity">
    <text evidence="1">Belongs to the bacterial solute-binding protein 1 family.</text>
</comment>
<evidence type="ECO:0000256" key="2">
    <source>
        <dbReference type="ARBA" id="ARBA00022448"/>
    </source>
</evidence>
<dbReference type="Pfam" id="PF13416">
    <property type="entry name" value="SBP_bac_8"/>
    <property type="match status" value="1"/>
</dbReference>
<evidence type="ECO:0000313" key="5">
    <source>
        <dbReference type="EMBL" id="MCU6791205.1"/>
    </source>
</evidence>
<dbReference type="EMBL" id="JAOQIO010000007">
    <property type="protein sequence ID" value="MCU6791205.1"/>
    <property type="molecule type" value="Genomic_DNA"/>
</dbReference>
<protein>
    <submittedName>
        <fullName evidence="5">ABC transporter substrate-binding protein</fullName>
    </submittedName>
</protein>
<dbReference type="Proteomes" id="UP001652445">
    <property type="component" value="Unassembled WGS sequence"/>
</dbReference>
<evidence type="ECO:0000256" key="3">
    <source>
        <dbReference type="ARBA" id="ARBA00022729"/>
    </source>
</evidence>
<feature type="signal peptide" evidence="4">
    <location>
        <begin position="1"/>
        <end position="25"/>
    </location>
</feature>
<keyword evidence="6" id="KW-1185">Reference proteome</keyword>
<keyword evidence="2" id="KW-0813">Transport</keyword>
<gene>
    <name evidence="5" type="ORF">OB236_03580</name>
</gene>
<sequence>MTFIKNQRRLIAMLACTTFILSACSAPSGVVNNNNPAPSTGAAGVSKAKTKVTWLQYWKSEVGEKPLNDLKAGFEAKNPDIELDIQDMPFSQMHDKLVTLHTAGNVPDLILLTSPWVAEFAASGITEPLDTYYNAMPKEFQTSNEGPYWSPWKGKHYGMGFITGNTALFYNKKKLAEANLTPPTTWDEYRSASIKLADASKNKFAFTGNMASEPPSTINTELWPYILQAGGKLTENNKAVFNSPEGVKALEFYKGLIKTDKVATPGELSAGEKEKRSNFSAENTAFMFDGPWGIAIQKTANPNLDFGIVPMPKGAVGATIAGGGAIGMMSKSKNKDAAWKVLTYMMEPSTQIAWAKATNNFPHNKTALKDDYIQKNPLLKVFADQNESLKPINPDLQLPESTVMRKIMINEIQNYLTDKKTAQQALDDAATGWNAVFDKYK</sequence>
<proteinExistence type="inferred from homology"/>
<organism evidence="5 6">
    <name type="scientific">Paenibacillus baimaensis</name>
    <dbReference type="NCBI Taxonomy" id="2982185"/>
    <lineage>
        <taxon>Bacteria</taxon>
        <taxon>Bacillati</taxon>
        <taxon>Bacillota</taxon>
        <taxon>Bacilli</taxon>
        <taxon>Bacillales</taxon>
        <taxon>Paenibacillaceae</taxon>
        <taxon>Paenibacillus</taxon>
    </lineage>
</organism>
<evidence type="ECO:0000256" key="4">
    <source>
        <dbReference type="SAM" id="SignalP"/>
    </source>
</evidence>
<reference evidence="5 6" key="1">
    <citation type="submission" date="2022-09" db="EMBL/GenBank/DDBJ databases">
        <authorList>
            <person name="Han X.L."/>
            <person name="Wang Q."/>
            <person name="Lu T."/>
        </authorList>
    </citation>
    <scope>NUCLEOTIDE SEQUENCE [LARGE SCALE GENOMIC DNA]</scope>
    <source>
        <strain evidence="5 6">WQ 127069</strain>
    </source>
</reference>
<evidence type="ECO:0000313" key="6">
    <source>
        <dbReference type="Proteomes" id="UP001652445"/>
    </source>
</evidence>